<evidence type="ECO:0000256" key="2">
    <source>
        <dbReference type="SAM" id="SignalP"/>
    </source>
</evidence>
<dbReference type="PROSITE" id="PS00740">
    <property type="entry name" value="MAM_1"/>
    <property type="match status" value="2"/>
</dbReference>
<keyword evidence="1" id="KW-0812">Transmembrane</keyword>
<evidence type="ECO:0000259" key="3">
    <source>
        <dbReference type="PROSITE" id="PS50060"/>
    </source>
</evidence>
<dbReference type="PANTHER" id="PTHR23282:SF101">
    <property type="entry name" value="MAM DOMAIN-CONTAINING PROTEIN"/>
    <property type="match status" value="1"/>
</dbReference>
<feature type="transmembrane region" description="Helical" evidence="1">
    <location>
        <begin position="1849"/>
        <end position="1872"/>
    </location>
</feature>
<dbReference type="GO" id="GO:0016020">
    <property type="term" value="C:membrane"/>
    <property type="evidence" value="ECO:0007669"/>
    <property type="project" value="InterPro"/>
</dbReference>
<organism evidence="4 5">
    <name type="scientific">Lymnaea stagnalis</name>
    <name type="common">Great pond snail</name>
    <name type="synonym">Helix stagnalis</name>
    <dbReference type="NCBI Taxonomy" id="6523"/>
    <lineage>
        <taxon>Eukaryota</taxon>
        <taxon>Metazoa</taxon>
        <taxon>Spiralia</taxon>
        <taxon>Lophotrochozoa</taxon>
        <taxon>Mollusca</taxon>
        <taxon>Gastropoda</taxon>
        <taxon>Heterobranchia</taxon>
        <taxon>Euthyneura</taxon>
        <taxon>Panpulmonata</taxon>
        <taxon>Hygrophila</taxon>
        <taxon>Lymnaeoidea</taxon>
        <taxon>Lymnaeidae</taxon>
        <taxon>Lymnaea</taxon>
    </lineage>
</organism>
<name>A0AAV2I3M8_LYMST</name>
<evidence type="ECO:0000313" key="4">
    <source>
        <dbReference type="EMBL" id="CAL1541287.1"/>
    </source>
</evidence>
<feature type="domain" description="MAM" evidence="3">
    <location>
        <begin position="1586"/>
        <end position="1745"/>
    </location>
</feature>
<dbReference type="Pfam" id="PF00629">
    <property type="entry name" value="MAM"/>
    <property type="match status" value="10"/>
</dbReference>
<keyword evidence="1" id="KW-1133">Transmembrane helix</keyword>
<feature type="domain" description="MAM" evidence="3">
    <location>
        <begin position="197"/>
        <end position="360"/>
    </location>
</feature>
<dbReference type="CDD" id="cd06263">
    <property type="entry name" value="MAM"/>
    <property type="match status" value="10"/>
</dbReference>
<feature type="domain" description="MAM" evidence="3">
    <location>
        <begin position="1218"/>
        <end position="1378"/>
    </location>
</feature>
<proteinExistence type="predicted"/>
<feature type="signal peptide" evidence="2">
    <location>
        <begin position="1"/>
        <end position="22"/>
    </location>
</feature>
<keyword evidence="2" id="KW-0732">Signal</keyword>
<feature type="domain" description="MAM" evidence="3">
    <location>
        <begin position="530"/>
        <end position="681"/>
    </location>
</feature>
<feature type="chain" id="PRO_5043449720" description="MAM domain-containing protein" evidence="2">
    <location>
        <begin position="23"/>
        <end position="1909"/>
    </location>
</feature>
<comment type="caution">
    <text evidence="4">The sequence shown here is derived from an EMBL/GenBank/DDBJ whole genome shotgun (WGS) entry which is preliminary data.</text>
</comment>
<evidence type="ECO:0000256" key="1">
    <source>
        <dbReference type="SAM" id="Phobius"/>
    </source>
</evidence>
<accession>A0AAV2I3M8</accession>
<keyword evidence="1" id="KW-0472">Membrane</keyword>
<dbReference type="PANTHER" id="PTHR23282">
    <property type="entry name" value="APICAL ENDOSOMAL GLYCOPROTEIN PRECURSOR"/>
    <property type="match status" value="1"/>
</dbReference>
<reference evidence="4 5" key="1">
    <citation type="submission" date="2024-04" db="EMBL/GenBank/DDBJ databases">
        <authorList>
            <consortium name="Genoscope - CEA"/>
            <person name="William W."/>
        </authorList>
    </citation>
    <scope>NUCLEOTIDE SEQUENCE [LARGE SCALE GENOMIC DNA]</scope>
</reference>
<dbReference type="PROSITE" id="PS50060">
    <property type="entry name" value="MAM_2"/>
    <property type="match status" value="10"/>
</dbReference>
<feature type="domain" description="MAM" evidence="3">
    <location>
        <begin position="362"/>
        <end position="526"/>
    </location>
</feature>
<dbReference type="SMART" id="SM00137">
    <property type="entry name" value="MAM"/>
    <property type="match status" value="10"/>
</dbReference>
<dbReference type="EMBL" id="CAXITT010000422">
    <property type="protein sequence ID" value="CAL1541287.1"/>
    <property type="molecule type" value="Genomic_DNA"/>
</dbReference>
<gene>
    <name evidence="4" type="ORF">GSLYS_00014893001</name>
</gene>
<dbReference type="InterPro" id="IPR013320">
    <property type="entry name" value="ConA-like_dom_sf"/>
</dbReference>
<sequence>MEGSRYFLLLMALVANVKQLQGSPDCDFEPGLCGWQQDQTDQFDWSLTSGESSSVGTGALGDHSTSDGSGNYLYIETSPPRTFYDRARLLSPDIPAGTYCVQFYYYMYGRTVYKLKLYLRTGPKLPAAPEWIKMGTMGAAWVLAAVDVTVPQVFNVVLEGVEGVVAFNISSVIAIDDIHITNGTCSSVSTSSSGLGKTCTFETDMCGYTQDTTDNFDWTRHRGGTTTSNTGPASDHTLQTNAGYYIYVDSSAPRRPEDKARIETLKVPAYNVSPVCVSFWYSMYGSTIGILNIYIKRKGVLGPVVWTRDHNQGSEWKQASLSVSGNGSEFSVVFEAVIGDGHYSDIALDDVVISSTDCSHPGNCNFDTGLCTWNNDPILDNFDWLITSKTAESLLAGPVLDHTMNNATGKYAFMGSSGQHMSGDKAWFVSQDLSPNTPSCLGFWYNMDGDPTASLNIWVNQSSDGSQREIWSLSGNQGESWRSGQVAVPPQNGSFQILFEGVQGASSDGYIAIDDISFDNNITCTDLNQLSCNFDLNFCGWLQATTDTFDWQRQATRVVTTSTGPTKDHSGNGYFAFMDSSSPHQHNDNAVLVSPVQTGPKCLTFWYFMWGDQVSLLNVYAGMNTLYWFRQGTQGKQWNQANIHFEISLSFQIYIEGLVGTGPKGDIAIDDITVTNGSCPQSNIGVPGVSCDFENDFCEYVQGKTDTFDWTRQVGSTSSTGTGPPNDHSYGTQYGHYVYIEATNETQGAAAVLTVSNVSIGSSDMCLEFWYHMYGVGQGVLMVTTSVQGVTQGQWSKTGNQGPFWNRGSFDISASQGLIDIIFEADRGSGDDSDTALDDIVLKTGKCMEEYGLCNFDLDLCSWTNLESGDDIDWVQNSGVTRSSYTGPSNDHTFGNMTGKYLYIESSSPSVKGYRAVLASELFGSSDMVCFRFWYNMYGKTIGTLRISLSSYNTSVDALPELSHQVLWELSGNQGQGWFEGVVPITIQEYSYKIFIEGVIGDSYTGDIAIDDLSLNSWEQVSPTDNTCPYTPRTAIPSFTTPTVAPTAVSGPAPDQSNCNFDLNFCGWIQSTTDKFEWQRQAARIATTSTGPTKDHSGNGYFAFMDSSSPHQHNDNAVLVSPVQTGPKCLTFWYFMWGDQVSLLNVYAGISMNTLYWIRQGTQGKQWNQANIHFEISSSYQIYFEGLVGTGPKGDIAIDDITVINGNCPQSNLSVPGASCDFENDFCEYVQDKTDTFDWTRQVGSTSSTGTGPPNDHSYGTQFGHYIYIEATNETQGAAAILTVSNVSIGSSDMCLEFWYHMYGIGQGNLMVTTSVQGMTQSQWIKMGNQGPLWNRGSFDISANQGLIDIIFEADRGSGDDSDTALDDIVLKTGKCMEEYGLCNFNLDLCSWTNLQSGDEIDWVQNSGVTQSSYTGPINDHTFGNATGKYLYIESSSPSVKGYRAVLASELFGSSDMVCFRFWYNMYGKTIGTLRISLSSYNTSVDALPELDHQILWELSGNQGQGWFGAAVPIWIQINSYKIFIEGIVGDSYTGDIAIDDLSLGSWDEVTATDDNCPFTPMKAIPSFTTPSGQTTTVSGPVPEGFICNFDNNLCGWIQDQTDTTEWVRMNGDISTNTRPTNDHTSGRGYYMYLENPNGDVNESARFISPDIIDNSSLCFSFWYFMYGKSVNNLDVQLEENNVVTVVWQNGPQDDAWKQASIDIDGADISISHSANIIIEAVQGVSNTSGIAIDDINLVKGQCNITTPTASSRNSSTIYTLAPISRNTIFSTSTTNKVTAKTTAKITAKTTAEITAKTEVKTTVGTTPGMTAGSTTFSIYTTHINSFSSPGITTTDGKRSALSSTADSWKLPVGLVFGGLGLMLLLVGVMYLKRTNRLGNLRFLRFDRSSAAVEDGSQSNPMYDHELRA</sequence>
<feature type="domain" description="MAM" evidence="3">
    <location>
        <begin position="852"/>
        <end position="1030"/>
    </location>
</feature>
<dbReference type="InterPro" id="IPR000998">
    <property type="entry name" value="MAM_dom"/>
</dbReference>
<feature type="domain" description="MAM" evidence="3">
    <location>
        <begin position="1381"/>
        <end position="1559"/>
    </location>
</feature>
<protein>
    <recommendedName>
        <fullName evidence="3">MAM domain-containing protein</fullName>
    </recommendedName>
</protein>
<dbReference type="Proteomes" id="UP001497497">
    <property type="component" value="Unassembled WGS sequence"/>
</dbReference>
<dbReference type="Gene3D" id="2.60.120.200">
    <property type="match status" value="10"/>
</dbReference>
<feature type="domain" description="MAM" evidence="3">
    <location>
        <begin position="24"/>
        <end position="187"/>
    </location>
</feature>
<feature type="domain" description="MAM" evidence="3">
    <location>
        <begin position="1057"/>
        <end position="1210"/>
    </location>
</feature>
<dbReference type="InterPro" id="IPR051560">
    <property type="entry name" value="MAM_domain-containing"/>
</dbReference>
<evidence type="ECO:0000313" key="5">
    <source>
        <dbReference type="Proteomes" id="UP001497497"/>
    </source>
</evidence>
<keyword evidence="5" id="KW-1185">Reference proteome</keyword>
<dbReference type="SUPFAM" id="SSF49899">
    <property type="entry name" value="Concanavalin A-like lectins/glucanases"/>
    <property type="match status" value="10"/>
</dbReference>
<feature type="domain" description="MAM" evidence="3">
    <location>
        <begin position="689"/>
        <end position="849"/>
    </location>
</feature>